<dbReference type="AlphaFoldDB" id="E0UM48"/>
<reference evidence="3" key="1">
    <citation type="journal article" date="2011" name="MBio">
        <title>Novel metabolic attributes of the genus Cyanothece, comprising a group of unicellular nitrogen-fixing Cyanobacteria.</title>
        <authorList>
            <person name="Bandyopadhyay A."/>
            <person name="Elvitigala T."/>
            <person name="Welsh E."/>
            <person name="Stockel J."/>
            <person name="Liberton M."/>
            <person name="Min H."/>
            <person name="Sherman L.A."/>
            <person name="Pakrasi H.B."/>
        </authorList>
    </citation>
    <scope>NUCLEOTIDE SEQUENCE [LARGE SCALE GENOMIC DNA]</scope>
    <source>
        <strain evidence="3">PCC 7822</strain>
        <plasmid evidence="3">Cy782202</plasmid>
    </source>
</reference>
<dbReference type="KEGG" id="cyj:Cyan7822_6224"/>
<accession>E0UM48</accession>
<gene>
    <name evidence="2" type="ordered locus">Cyan7822_6224</name>
</gene>
<evidence type="ECO:0000256" key="1">
    <source>
        <dbReference type="SAM" id="MobiDB-lite"/>
    </source>
</evidence>
<keyword evidence="3" id="KW-1185">Reference proteome</keyword>
<geneLocation type="plasmid" evidence="2 3">
    <name>Cy782202</name>
</geneLocation>
<proteinExistence type="predicted"/>
<organism evidence="2 3">
    <name type="scientific">Gloeothece verrucosa (strain PCC 7822)</name>
    <name type="common">Cyanothece sp. (strain PCC 7822)</name>
    <dbReference type="NCBI Taxonomy" id="497965"/>
    <lineage>
        <taxon>Bacteria</taxon>
        <taxon>Bacillati</taxon>
        <taxon>Cyanobacteriota</taxon>
        <taxon>Cyanophyceae</taxon>
        <taxon>Oscillatoriophycideae</taxon>
        <taxon>Chroococcales</taxon>
        <taxon>Aphanothecaceae</taxon>
        <taxon>Gloeothece</taxon>
        <taxon>Gloeothece verrucosa</taxon>
    </lineage>
</organism>
<keyword evidence="2" id="KW-0614">Plasmid</keyword>
<evidence type="ECO:0000313" key="2">
    <source>
        <dbReference type="EMBL" id="ADN18028.1"/>
    </source>
</evidence>
<dbReference type="EMBL" id="CP002200">
    <property type="protein sequence ID" value="ADN18028.1"/>
    <property type="molecule type" value="Genomic_DNA"/>
</dbReference>
<feature type="region of interest" description="Disordered" evidence="1">
    <location>
        <begin position="56"/>
        <end position="77"/>
    </location>
</feature>
<protein>
    <submittedName>
        <fullName evidence="2">Uncharacterized protein</fullName>
    </submittedName>
</protein>
<name>E0UM48_GLOV7</name>
<sequence>MNAPLDDIKKTQVLDIPSTPPVTTTDDSALNKIVDYLAALNSRFDRFFDEVATSTHYRKSSGNIDQPPPRRTRGSAATEKRITAAIDALMNYNAGVDYQGRWYISAPVIKSLAGGAQVTINETLKNRKDELDAHHQSLGLRPQHNRSFHQGHNITDFVTVFEDAHY</sequence>
<evidence type="ECO:0000313" key="3">
    <source>
        <dbReference type="Proteomes" id="UP000008206"/>
    </source>
</evidence>
<dbReference type="HOGENOM" id="CLU_1599985_0_0_3"/>
<dbReference type="Proteomes" id="UP000008206">
    <property type="component" value="Plasmid Cy782202"/>
</dbReference>